<dbReference type="EMBL" id="JABBWD010000107">
    <property type="protein sequence ID" value="KAG1765474.1"/>
    <property type="molecule type" value="Genomic_DNA"/>
</dbReference>
<dbReference type="OrthoDB" id="2673516at2759"/>
<dbReference type="Proteomes" id="UP000714275">
    <property type="component" value="Unassembled WGS sequence"/>
</dbReference>
<organism evidence="1 2">
    <name type="scientific">Suillus placidus</name>
    <dbReference type="NCBI Taxonomy" id="48579"/>
    <lineage>
        <taxon>Eukaryota</taxon>
        <taxon>Fungi</taxon>
        <taxon>Dikarya</taxon>
        <taxon>Basidiomycota</taxon>
        <taxon>Agaricomycotina</taxon>
        <taxon>Agaricomycetes</taxon>
        <taxon>Agaricomycetidae</taxon>
        <taxon>Boletales</taxon>
        <taxon>Suillineae</taxon>
        <taxon>Suillaceae</taxon>
        <taxon>Suillus</taxon>
    </lineage>
</organism>
<name>A0A9P6ZGU0_9AGAM</name>
<protein>
    <submittedName>
        <fullName evidence="1">Uncharacterized protein</fullName>
    </submittedName>
</protein>
<keyword evidence="2" id="KW-1185">Reference proteome</keyword>
<comment type="caution">
    <text evidence="1">The sequence shown here is derived from an EMBL/GenBank/DDBJ whole genome shotgun (WGS) entry which is preliminary data.</text>
</comment>
<proteinExistence type="predicted"/>
<evidence type="ECO:0000313" key="2">
    <source>
        <dbReference type="Proteomes" id="UP000714275"/>
    </source>
</evidence>
<sequence>MSRLVSLFTNAAEDYPLTPVVESYPLNNLHLAAAMHMYPPQTAAPVSLDSHLSVTSSSTKEFTMVLFDRASETTRRKRDDDDQLHNKIFLKEVDQLSRLQDDRLGLDEAQKEAHIEQDRLLSEKDALFQYEARVTREKLLAEKEAKLACFSSEYSSKIASLDVHMDMFVWGALLIYLQSQMQQANTTRSIPSPAWHHIVGKRPVATCMNIVGFSIISDTSSESDGDEEPQIGIRDNAAPLLTSLLADVPIQNSTVGMLVEALAKALQILLQTTPPRATRSKHKTHKPPVKNFTDAQRRNNKANIWELFQIAFHFMKDGEFMLHETVSLKAISSFMYGSGMGPNPLELQWDMTMTHNSKWNQKVIDILCSQYTSLLEKNQWTSRFRQSIMDDITNKFNQCCKCWRKVQPHVPSNGIHKTMQEVGDRLVDQTNE</sequence>
<dbReference type="AlphaFoldDB" id="A0A9P6ZGU0"/>
<reference evidence="1" key="1">
    <citation type="journal article" date="2020" name="New Phytol.">
        <title>Comparative genomics reveals dynamic genome evolution in host specialist ectomycorrhizal fungi.</title>
        <authorList>
            <person name="Lofgren L.A."/>
            <person name="Nguyen N.H."/>
            <person name="Vilgalys R."/>
            <person name="Ruytinx J."/>
            <person name="Liao H.L."/>
            <person name="Branco S."/>
            <person name="Kuo A."/>
            <person name="LaButti K."/>
            <person name="Lipzen A."/>
            <person name="Andreopoulos W."/>
            <person name="Pangilinan J."/>
            <person name="Riley R."/>
            <person name="Hundley H."/>
            <person name="Na H."/>
            <person name="Barry K."/>
            <person name="Grigoriev I.V."/>
            <person name="Stajich J.E."/>
            <person name="Kennedy P.G."/>
        </authorList>
    </citation>
    <scope>NUCLEOTIDE SEQUENCE</scope>
    <source>
        <strain evidence="1">DOB743</strain>
    </source>
</reference>
<gene>
    <name evidence="1" type="ORF">EV702DRAFT_1051010</name>
</gene>
<accession>A0A9P6ZGU0</accession>
<evidence type="ECO:0000313" key="1">
    <source>
        <dbReference type="EMBL" id="KAG1765474.1"/>
    </source>
</evidence>